<dbReference type="STRING" id="596315.HMPREF0634_0919"/>
<dbReference type="Pfam" id="PF00309">
    <property type="entry name" value="Sigma54_AID"/>
    <property type="match status" value="1"/>
</dbReference>
<evidence type="ECO:0000259" key="10">
    <source>
        <dbReference type="Pfam" id="PF04963"/>
    </source>
</evidence>
<dbReference type="RefSeq" id="WP_007791053.1">
    <property type="nucleotide sequence ID" value="NZ_ADGQ01000071.1"/>
</dbReference>
<dbReference type="AlphaFoldDB" id="E0E524"/>
<keyword evidence="3" id="KW-0808">Transferase</keyword>
<dbReference type="GO" id="GO:0001216">
    <property type="term" value="F:DNA-binding transcription activator activity"/>
    <property type="evidence" value="ECO:0007669"/>
    <property type="project" value="InterPro"/>
</dbReference>
<dbReference type="PANTHER" id="PTHR32248">
    <property type="entry name" value="RNA POLYMERASE SIGMA-54 FACTOR"/>
    <property type="match status" value="1"/>
</dbReference>
<evidence type="ECO:0000259" key="9">
    <source>
        <dbReference type="Pfam" id="PF04552"/>
    </source>
</evidence>
<dbReference type="GO" id="GO:0016987">
    <property type="term" value="F:sigma factor activity"/>
    <property type="evidence" value="ECO:0007669"/>
    <property type="project" value="UniProtKB-KW"/>
</dbReference>
<dbReference type="Pfam" id="PF04963">
    <property type="entry name" value="Sigma54_CBD"/>
    <property type="match status" value="1"/>
</dbReference>
<organism evidence="11 12">
    <name type="scientific">Peptostreptococcus stomatis DSM 17678</name>
    <dbReference type="NCBI Taxonomy" id="596315"/>
    <lineage>
        <taxon>Bacteria</taxon>
        <taxon>Bacillati</taxon>
        <taxon>Bacillota</taxon>
        <taxon>Clostridia</taxon>
        <taxon>Peptostreptococcales</taxon>
        <taxon>Peptostreptococcaceae</taxon>
        <taxon>Peptostreptococcus</taxon>
    </lineage>
</organism>
<reference evidence="11 12" key="1">
    <citation type="submission" date="2010-08" db="EMBL/GenBank/DDBJ databases">
        <authorList>
            <person name="Harkins D.M."/>
            <person name="Madupu R."/>
            <person name="Durkin A.S."/>
            <person name="Torralba M."/>
            <person name="Methe B."/>
            <person name="Sutton G.G."/>
            <person name="Nelson K.E."/>
        </authorList>
    </citation>
    <scope>NUCLEOTIDE SEQUENCE [LARGE SCALE GENOMIC DNA]</scope>
    <source>
        <strain evidence="11 12">DSM 17678</strain>
    </source>
</reference>
<dbReference type="Gene3D" id="1.10.10.1330">
    <property type="entry name" value="RNA polymerase sigma-54 factor, core-binding domain"/>
    <property type="match status" value="1"/>
</dbReference>
<dbReference type="PANTHER" id="PTHR32248:SF4">
    <property type="entry name" value="RNA POLYMERASE SIGMA-54 FACTOR"/>
    <property type="match status" value="1"/>
</dbReference>
<keyword evidence="7" id="KW-0238">DNA-binding</keyword>
<dbReference type="PIRSF" id="PIRSF000774">
    <property type="entry name" value="RpoN"/>
    <property type="match status" value="1"/>
</dbReference>
<keyword evidence="8" id="KW-0804">Transcription</keyword>
<dbReference type="Pfam" id="PF04552">
    <property type="entry name" value="Sigma54_DBD"/>
    <property type="match status" value="1"/>
</dbReference>
<keyword evidence="12" id="KW-1185">Reference proteome</keyword>
<dbReference type="NCBIfam" id="TIGR02395">
    <property type="entry name" value="rpoN_sigma"/>
    <property type="match status" value="1"/>
</dbReference>
<feature type="domain" description="RNA polymerase sigma factor 54 DNA-binding" evidence="9">
    <location>
        <begin position="290"/>
        <end position="446"/>
    </location>
</feature>
<name>E0E524_9FIRM</name>
<evidence type="ECO:0000256" key="7">
    <source>
        <dbReference type="ARBA" id="ARBA00023125"/>
    </source>
</evidence>
<dbReference type="OrthoDB" id="9814402at2"/>
<evidence type="ECO:0000256" key="2">
    <source>
        <dbReference type="ARBA" id="ARBA00022478"/>
    </source>
</evidence>
<dbReference type="EMBL" id="ADGQ01000071">
    <property type="protein sequence ID" value="EFM64067.1"/>
    <property type="molecule type" value="Genomic_DNA"/>
</dbReference>
<keyword evidence="6" id="KW-0731">Sigma factor</keyword>
<dbReference type="GO" id="GO:0006352">
    <property type="term" value="P:DNA-templated transcription initiation"/>
    <property type="evidence" value="ECO:0007669"/>
    <property type="project" value="InterPro"/>
</dbReference>
<keyword evidence="4" id="KW-0548">Nucleotidyltransferase</keyword>
<dbReference type="PRINTS" id="PR00045">
    <property type="entry name" value="SIGMA54FCT"/>
</dbReference>
<protein>
    <submittedName>
        <fullName evidence="11">RNA polymerase sigma-54 factor</fullName>
    </submittedName>
</protein>
<comment type="similarity">
    <text evidence="1">Belongs to the sigma-54 factor family.</text>
</comment>
<dbReference type="PROSITE" id="PS50044">
    <property type="entry name" value="SIGMA54_3"/>
    <property type="match status" value="1"/>
</dbReference>
<dbReference type="PROSITE" id="PS00717">
    <property type="entry name" value="SIGMA54_1"/>
    <property type="match status" value="1"/>
</dbReference>
<keyword evidence="5" id="KW-0805">Transcription regulation</keyword>
<dbReference type="GO" id="GO:0003677">
    <property type="term" value="F:DNA binding"/>
    <property type="evidence" value="ECO:0007669"/>
    <property type="project" value="UniProtKB-KW"/>
</dbReference>
<dbReference type="InterPro" id="IPR038709">
    <property type="entry name" value="RpoN_core-bd_sf"/>
</dbReference>
<evidence type="ECO:0000256" key="5">
    <source>
        <dbReference type="ARBA" id="ARBA00023015"/>
    </source>
</evidence>
<dbReference type="Proteomes" id="UP000003244">
    <property type="component" value="Unassembled WGS sequence"/>
</dbReference>
<dbReference type="Gene3D" id="1.10.10.60">
    <property type="entry name" value="Homeodomain-like"/>
    <property type="match status" value="1"/>
</dbReference>
<sequence length="448" mass="52014">MDIHNSIQQKQTQSLNISNQIVQFLNILNMGRYELEDAIEAEAESNPVLEVDIKDDGIDWEEYFKKEKFNYDFDKNELVYADSYDYDFENMTSDEDSLYDELHGQIKIMNIDDRKRRVCDYLVDSLDEDGYLREKESDIADKLGVDFDLVEECIGLVQTLEPAGICARNLQECIILQLHSEGIYDDALEDIIVNNINLVANSNTRQLASKYKKKQEEIRDYLELIKSLEPRPAEKYFKNAIVYAYPDVVLEEDELGNLVVRPYNEKRLKLNISSYYRDLYITTDDPSVKAYIREKLSSAKRIINDVEDRKSTVIAIAEAMVEVQFNYFKYEGQLEPMTLQRIADMVGCHISTVSRGVNDKYILTNKGLYEIRSFFSGGLETEEGSMISISVVKDKLKDIIEHENKKKPLSDKKLEDMLRAEGFEIARRTVAKYREEMGYLSSSKRKEI</sequence>
<gene>
    <name evidence="11" type="primary">rpoN</name>
    <name evidence="11" type="ORF">HMPREF0634_0919</name>
</gene>
<dbReference type="PROSITE" id="PS00718">
    <property type="entry name" value="SIGMA54_2"/>
    <property type="match status" value="1"/>
</dbReference>
<dbReference type="InterPro" id="IPR000394">
    <property type="entry name" value="RNA_pol_sigma_54"/>
</dbReference>
<dbReference type="InterPro" id="IPR007046">
    <property type="entry name" value="RNA_pol_sigma_54_core-bd"/>
</dbReference>
<evidence type="ECO:0000256" key="1">
    <source>
        <dbReference type="ARBA" id="ARBA00008798"/>
    </source>
</evidence>
<keyword evidence="2" id="KW-0240">DNA-directed RNA polymerase</keyword>
<feature type="domain" description="RNA polymerase sigma factor 54 core-binding" evidence="10">
    <location>
        <begin position="88"/>
        <end position="276"/>
    </location>
</feature>
<evidence type="ECO:0000256" key="8">
    <source>
        <dbReference type="ARBA" id="ARBA00023163"/>
    </source>
</evidence>
<evidence type="ECO:0000313" key="12">
    <source>
        <dbReference type="Proteomes" id="UP000003244"/>
    </source>
</evidence>
<dbReference type="GeneID" id="84801398"/>
<evidence type="ECO:0000256" key="6">
    <source>
        <dbReference type="ARBA" id="ARBA00023082"/>
    </source>
</evidence>
<proteinExistence type="inferred from homology"/>
<dbReference type="GO" id="GO:0016779">
    <property type="term" value="F:nucleotidyltransferase activity"/>
    <property type="evidence" value="ECO:0007669"/>
    <property type="project" value="UniProtKB-KW"/>
</dbReference>
<accession>E0E524</accession>
<evidence type="ECO:0000313" key="11">
    <source>
        <dbReference type="EMBL" id="EFM64067.1"/>
    </source>
</evidence>
<evidence type="ECO:0000256" key="3">
    <source>
        <dbReference type="ARBA" id="ARBA00022679"/>
    </source>
</evidence>
<dbReference type="InterPro" id="IPR007634">
    <property type="entry name" value="RNA_pol_sigma_54_DNA-bd"/>
</dbReference>
<evidence type="ECO:0000256" key="4">
    <source>
        <dbReference type="ARBA" id="ARBA00022695"/>
    </source>
</evidence>
<dbReference type="eggNOG" id="COG1508">
    <property type="taxonomic scope" value="Bacteria"/>
</dbReference>
<dbReference type="GO" id="GO:0000428">
    <property type="term" value="C:DNA-directed RNA polymerase complex"/>
    <property type="evidence" value="ECO:0007669"/>
    <property type="project" value="UniProtKB-KW"/>
</dbReference>
<comment type="caution">
    <text evidence="11">The sequence shown here is derived from an EMBL/GenBank/DDBJ whole genome shotgun (WGS) entry which is preliminary data.</text>
</comment>